<proteinExistence type="predicted"/>
<name>F7XD47_SINMM</name>
<geneLocation type="plasmid" evidence="1 2">
    <name>pSmeSM11c</name>
</geneLocation>
<gene>
    <name evidence="1" type="ordered locus">SM11_pC0453</name>
</gene>
<reference evidence="1 2" key="1">
    <citation type="journal article" date="2011" name="J. Biotechnol.">
        <title>The complete genome sequence of the dominant Sinorhizobium meliloti field isolate SM11 extends the S. meliloti pan-genome.</title>
        <authorList>
            <person name="Schneiker-Bekel S."/>
            <person name="Wibberg D."/>
            <person name="Bekel T."/>
            <person name="Blom J."/>
            <person name="Linke B."/>
            <person name="Neuweger H."/>
            <person name="Stiens M."/>
            <person name="Vorholter F.J."/>
            <person name="Weidner S."/>
            <person name="Goesmann A."/>
            <person name="Puhler A."/>
            <person name="Schluter A."/>
        </authorList>
    </citation>
    <scope>NUCLEOTIDE SEQUENCE [LARGE SCALE GENOMIC DNA]</scope>
    <source>
        <strain evidence="1 2">SM11</strain>
        <plasmid evidence="2">pSmeSM11c</plasmid>
    </source>
</reference>
<dbReference type="KEGG" id="smx:SM11_pC0453"/>
<sequence>MELPPHSMLKATIPVRSEEVRMRPFEKSLWNDRASRFVDEQLDAVWIVHLPRNENVQLVGMTG</sequence>
<dbReference type="HOGENOM" id="CLU_2883527_0_0_5"/>
<keyword evidence="1" id="KW-0614">Plasmid</keyword>
<dbReference type="Proteomes" id="UP000009045">
    <property type="component" value="Plasmid pSmeSM11c"/>
</dbReference>
<accession>F7XD47</accession>
<dbReference type="AlphaFoldDB" id="F7XD47"/>
<protein>
    <submittedName>
        <fullName evidence="1">Uncharacterized protein</fullName>
    </submittedName>
</protein>
<evidence type="ECO:0000313" key="2">
    <source>
        <dbReference type="Proteomes" id="UP000009045"/>
    </source>
</evidence>
<evidence type="ECO:0000313" key="1">
    <source>
        <dbReference type="EMBL" id="AEH81526.1"/>
    </source>
</evidence>
<organism evidence="1 2">
    <name type="scientific">Sinorhizobium meliloti (strain SM11)</name>
    <dbReference type="NCBI Taxonomy" id="707241"/>
    <lineage>
        <taxon>Bacteria</taxon>
        <taxon>Pseudomonadati</taxon>
        <taxon>Pseudomonadota</taxon>
        <taxon>Alphaproteobacteria</taxon>
        <taxon>Hyphomicrobiales</taxon>
        <taxon>Rhizobiaceae</taxon>
        <taxon>Sinorhizobium/Ensifer group</taxon>
        <taxon>Sinorhizobium</taxon>
    </lineage>
</organism>
<dbReference type="EMBL" id="CP001831">
    <property type="protein sequence ID" value="AEH81526.1"/>
    <property type="molecule type" value="Genomic_DNA"/>
</dbReference>